<protein>
    <submittedName>
        <fullName evidence="2">Uncharacterized protein</fullName>
    </submittedName>
</protein>
<keyword evidence="1" id="KW-0732">Signal</keyword>
<organism evidence="2 3">
    <name type="scientific">Catenaria anguillulae PL171</name>
    <dbReference type="NCBI Taxonomy" id="765915"/>
    <lineage>
        <taxon>Eukaryota</taxon>
        <taxon>Fungi</taxon>
        <taxon>Fungi incertae sedis</taxon>
        <taxon>Blastocladiomycota</taxon>
        <taxon>Blastocladiomycetes</taxon>
        <taxon>Blastocladiales</taxon>
        <taxon>Catenariaceae</taxon>
        <taxon>Catenaria</taxon>
    </lineage>
</organism>
<gene>
    <name evidence="2" type="ORF">BCR44DRAFT_97391</name>
</gene>
<dbReference type="Proteomes" id="UP000193411">
    <property type="component" value="Unassembled WGS sequence"/>
</dbReference>
<dbReference type="AlphaFoldDB" id="A0A1Y2HDX5"/>
<proteinExistence type="predicted"/>
<feature type="chain" id="PRO_5012260150" evidence="1">
    <location>
        <begin position="19"/>
        <end position="129"/>
    </location>
</feature>
<comment type="caution">
    <text evidence="2">The sequence shown here is derived from an EMBL/GenBank/DDBJ whole genome shotgun (WGS) entry which is preliminary data.</text>
</comment>
<evidence type="ECO:0000313" key="2">
    <source>
        <dbReference type="EMBL" id="ORZ32759.1"/>
    </source>
</evidence>
<feature type="non-terminal residue" evidence="2">
    <location>
        <position position="1"/>
    </location>
</feature>
<feature type="signal peptide" evidence="1">
    <location>
        <begin position="1"/>
        <end position="18"/>
    </location>
</feature>
<keyword evidence="3" id="KW-1185">Reference proteome</keyword>
<reference evidence="2 3" key="1">
    <citation type="submission" date="2016-07" db="EMBL/GenBank/DDBJ databases">
        <title>Pervasive Adenine N6-methylation of Active Genes in Fungi.</title>
        <authorList>
            <consortium name="DOE Joint Genome Institute"/>
            <person name="Mondo S.J."/>
            <person name="Dannebaum R.O."/>
            <person name="Kuo R.C."/>
            <person name="Labutti K."/>
            <person name="Haridas S."/>
            <person name="Kuo A."/>
            <person name="Salamov A."/>
            <person name="Ahrendt S.R."/>
            <person name="Lipzen A."/>
            <person name="Sullivan W."/>
            <person name="Andreopoulos W.B."/>
            <person name="Clum A."/>
            <person name="Lindquist E."/>
            <person name="Daum C."/>
            <person name="Ramamoorthy G.K."/>
            <person name="Gryganskyi A."/>
            <person name="Culley D."/>
            <person name="Magnuson J.K."/>
            <person name="James T.Y."/>
            <person name="O'Malley M.A."/>
            <person name="Stajich J.E."/>
            <person name="Spatafora J.W."/>
            <person name="Visel A."/>
            <person name="Grigoriev I.V."/>
        </authorList>
    </citation>
    <scope>NUCLEOTIDE SEQUENCE [LARGE SCALE GENOMIC DNA]</scope>
    <source>
        <strain evidence="2 3">PL171</strain>
    </source>
</reference>
<dbReference type="EMBL" id="MCFL01000042">
    <property type="protein sequence ID" value="ORZ32759.1"/>
    <property type="molecule type" value="Genomic_DNA"/>
</dbReference>
<evidence type="ECO:0000256" key="1">
    <source>
        <dbReference type="SAM" id="SignalP"/>
    </source>
</evidence>
<name>A0A1Y2HDX5_9FUNG</name>
<sequence length="129" mass="13656">DSPAILVIHLSTISTAAACASAASAHILARGTSSSSTPGSNRHLAHTRLWHLASPPRDCCCSFRIQSNHGPDSLHHFQSTHTAHCTPVDPRAQTACRICCACRQAYCARHGDWRAAATAAAAVNYGRAE</sequence>
<accession>A0A1Y2HDX5</accession>
<evidence type="ECO:0000313" key="3">
    <source>
        <dbReference type="Proteomes" id="UP000193411"/>
    </source>
</evidence>